<proteinExistence type="predicted"/>
<dbReference type="Proteomes" id="UP000654075">
    <property type="component" value="Unassembled WGS sequence"/>
</dbReference>
<organism evidence="3 4">
    <name type="scientific">Polarella glacialis</name>
    <name type="common">Dinoflagellate</name>
    <dbReference type="NCBI Taxonomy" id="89957"/>
    <lineage>
        <taxon>Eukaryota</taxon>
        <taxon>Sar</taxon>
        <taxon>Alveolata</taxon>
        <taxon>Dinophyceae</taxon>
        <taxon>Suessiales</taxon>
        <taxon>Suessiaceae</taxon>
        <taxon>Polarella</taxon>
    </lineage>
</organism>
<feature type="region of interest" description="Disordered" evidence="2">
    <location>
        <begin position="294"/>
        <end position="362"/>
    </location>
</feature>
<evidence type="ECO:0000256" key="1">
    <source>
        <dbReference type="ARBA" id="ARBA00022737"/>
    </source>
</evidence>
<sequence length="394" mass="41419">MLVATCGTVTACARARRWQEALALASSLSTEELAGSPVACGAVVGACELAMRWQAALQHLGSARPSAVDATVAGSAISACAKSQQWRWALALVEEFPAWRLAPNEAVWCSLVASCDMSGRWELALEFVRLAGRHERKSTQAFGNAQQAPQTTNLALSAYCAVVSSCEKARKWELALSLFERLCLGELPASKAASTRAQPGLAADSESSALAVACAVAVSACSRARRWEAAELLLLGTCAATAPAAGANSRRHLQRAALSNAVAFEALAVATEEAGHAGRMPAQLLSASKLVAAADNNDNNSNNNSNNNSSNNNNSNNNSNNSDPSEADPKRMTSRGPGDEQPPQQQQQQQQQHPQQQFPLAPSPAAAFATTALLEACHRQGTIARSVLAFSIIF</sequence>
<evidence type="ECO:0000313" key="4">
    <source>
        <dbReference type="Proteomes" id="UP000654075"/>
    </source>
</evidence>
<dbReference type="Pfam" id="PF01535">
    <property type="entry name" value="PPR"/>
    <property type="match status" value="1"/>
</dbReference>
<protein>
    <recommendedName>
        <fullName evidence="5">Pentatricopeptide repeat-containing protein, chloroplastic</fullName>
    </recommendedName>
</protein>
<keyword evidence="1" id="KW-0677">Repeat</keyword>
<feature type="compositionally biased region" description="Low complexity" evidence="2">
    <location>
        <begin position="295"/>
        <end position="323"/>
    </location>
</feature>
<accession>A0A813FX32</accession>
<name>A0A813FX32_POLGL</name>
<feature type="compositionally biased region" description="Low complexity" evidence="2">
    <location>
        <begin position="341"/>
        <end position="362"/>
    </location>
</feature>
<dbReference type="PANTHER" id="PTHR47447:SF17">
    <property type="entry name" value="OS12G0638900 PROTEIN"/>
    <property type="match status" value="1"/>
</dbReference>
<dbReference type="InterPro" id="IPR011990">
    <property type="entry name" value="TPR-like_helical_dom_sf"/>
</dbReference>
<comment type="caution">
    <text evidence="3">The sequence shown here is derived from an EMBL/GenBank/DDBJ whole genome shotgun (WGS) entry which is preliminary data.</text>
</comment>
<dbReference type="InterPro" id="IPR002885">
    <property type="entry name" value="PPR_rpt"/>
</dbReference>
<keyword evidence="4" id="KW-1185">Reference proteome</keyword>
<reference evidence="3" key="1">
    <citation type="submission" date="2021-02" db="EMBL/GenBank/DDBJ databases">
        <authorList>
            <person name="Dougan E. K."/>
            <person name="Rhodes N."/>
            <person name="Thang M."/>
            <person name="Chan C."/>
        </authorList>
    </citation>
    <scope>NUCLEOTIDE SEQUENCE</scope>
</reference>
<dbReference type="PANTHER" id="PTHR47447">
    <property type="entry name" value="OS03G0856100 PROTEIN"/>
    <property type="match status" value="1"/>
</dbReference>
<evidence type="ECO:0008006" key="5">
    <source>
        <dbReference type="Google" id="ProtNLM"/>
    </source>
</evidence>
<dbReference type="AlphaFoldDB" id="A0A813FX32"/>
<evidence type="ECO:0000256" key="2">
    <source>
        <dbReference type="SAM" id="MobiDB-lite"/>
    </source>
</evidence>
<evidence type="ECO:0000313" key="3">
    <source>
        <dbReference type="EMBL" id="CAE8619040.1"/>
    </source>
</evidence>
<gene>
    <name evidence="3" type="ORF">PGLA1383_LOCUS36634</name>
</gene>
<dbReference type="EMBL" id="CAJNNV010026804">
    <property type="protein sequence ID" value="CAE8619040.1"/>
    <property type="molecule type" value="Genomic_DNA"/>
</dbReference>
<dbReference type="Gene3D" id="1.25.40.10">
    <property type="entry name" value="Tetratricopeptide repeat domain"/>
    <property type="match status" value="1"/>
</dbReference>